<dbReference type="Pfam" id="PF13155">
    <property type="entry name" value="Toprim_2"/>
    <property type="match status" value="1"/>
</dbReference>
<dbReference type="InterPro" id="IPR025054">
    <property type="entry name" value="DUF3991"/>
</dbReference>
<dbReference type="Pfam" id="PF13154">
    <property type="entry name" value="DUF3991"/>
    <property type="match status" value="1"/>
</dbReference>
<accession>A0A6N4TIY8</accession>
<name>A0A6N4TIY8_9FIRM</name>
<dbReference type="Proteomes" id="UP000464754">
    <property type="component" value="Chromosome"/>
</dbReference>
<dbReference type="SUPFAM" id="SSF56731">
    <property type="entry name" value="DNA primase core"/>
    <property type="match status" value="1"/>
</dbReference>
<keyword evidence="2" id="KW-0413">Isomerase</keyword>
<dbReference type="EMBL" id="AP019695">
    <property type="protein sequence ID" value="BBK22808.1"/>
    <property type="molecule type" value="Genomic_DNA"/>
</dbReference>
<dbReference type="KEGG" id="aarg:Aargi30884_17110"/>
<dbReference type="GO" id="GO:0016853">
    <property type="term" value="F:isomerase activity"/>
    <property type="evidence" value="ECO:0007669"/>
    <property type="project" value="UniProtKB-KW"/>
</dbReference>
<evidence type="ECO:0000259" key="1">
    <source>
        <dbReference type="Pfam" id="PF13154"/>
    </source>
</evidence>
<dbReference type="RefSeq" id="WP_240145496.1">
    <property type="nucleotide sequence ID" value="NZ_AP019695.1"/>
</dbReference>
<gene>
    <name evidence="2" type="ORF">Aargi30884_17110</name>
</gene>
<evidence type="ECO:0000313" key="3">
    <source>
        <dbReference type="Proteomes" id="UP000464754"/>
    </source>
</evidence>
<sequence>MIKHIKPNDLAEIKKIDLLTYLSNYQPDRLKKISHDTYCIKDHKSLHISNGLWHWQSMSIGGRSALDFLIKVDNYSFLDAAEILLEKTKAKDPVYVAYSAKEEDKELYLPTPSSTNDKAISYLTERGIDEEIIQDCIKSHIIYESKYINPNTKIVYTHVTFIGYDKQNHIPKYANIRSVENDFKGDVHGSDKRCCFSIQPHSFSKELHIFESAIDTLSYATLLKMKGKDYRSVHLLSLGGVAIPRKDATEEVKLPIALTQYLEDFPEIKTLVLHLDNDKAGRLSAKNIQKKLWYMDIQDCVSHYGKDVNDELIVRLGKQIQSKNQSQMIKER</sequence>
<dbReference type="SUPFAM" id="SSF57783">
    <property type="entry name" value="Zinc beta-ribbon"/>
    <property type="match status" value="1"/>
</dbReference>
<dbReference type="AlphaFoldDB" id="A0A6N4TIY8"/>
<organism evidence="2 3">
    <name type="scientific">Amedibacterium intestinale</name>
    <dbReference type="NCBI Taxonomy" id="2583452"/>
    <lineage>
        <taxon>Bacteria</taxon>
        <taxon>Bacillati</taxon>
        <taxon>Bacillota</taxon>
        <taxon>Erysipelotrichia</taxon>
        <taxon>Erysipelotrichales</taxon>
        <taxon>Erysipelotrichaceae</taxon>
        <taxon>Amedibacterium</taxon>
    </lineage>
</organism>
<feature type="domain" description="DUF3991" evidence="1">
    <location>
        <begin position="121"/>
        <end position="198"/>
    </location>
</feature>
<proteinExistence type="predicted"/>
<protein>
    <submittedName>
        <fullName evidence="2">Topoisomerase</fullName>
    </submittedName>
</protein>
<reference evidence="3" key="1">
    <citation type="submission" date="2019-05" db="EMBL/GenBank/DDBJ databases">
        <title>Complete genome sequencing of Absiella argi strain JCM 30884.</title>
        <authorList>
            <person name="Sakamoto M."/>
            <person name="Murakami T."/>
            <person name="Mori H."/>
        </authorList>
    </citation>
    <scope>NUCLEOTIDE SEQUENCE [LARGE SCALE GENOMIC DNA]</scope>
    <source>
        <strain evidence="3">JCM 30884</strain>
    </source>
</reference>
<keyword evidence="3" id="KW-1185">Reference proteome</keyword>
<dbReference type="Gene3D" id="3.40.1360.10">
    <property type="match status" value="1"/>
</dbReference>
<evidence type="ECO:0000313" key="2">
    <source>
        <dbReference type="EMBL" id="BBK22808.1"/>
    </source>
</evidence>